<dbReference type="SUPFAM" id="SSF51735">
    <property type="entry name" value="NAD(P)-binding Rossmann-fold domains"/>
    <property type="match status" value="1"/>
</dbReference>
<accession>A0A6M4IT85</accession>
<dbReference type="PANTHER" id="PTHR43377:SF1">
    <property type="entry name" value="BILIVERDIN REDUCTASE A"/>
    <property type="match status" value="1"/>
</dbReference>
<sequence>MSHAPIGALIVGAGLMGRAHAHAITASGGVVVGVVDPDPLRASALAGTSGRVPVFADVASALQATTPTVVHVCTPLPTHRAVIEAALHADCHVIGEKPLTATAPEAEALCALAAARGRHLVPVHQFPFQQGVGDLLAKHDALGTIVHVELTIASAGASGPRDADDVVAEILPHCLSLTQVLLPTSHGDASHGDASHGDASLNGLPWQVTRVSPGEWRITAHANTASIAYLISMSARPTCAELRVFGTTASAVVDLFHGYSVIDTGAVTRASKAARPFRVAGRSMVAASANLARRGLRAESAYPGLQALVHRAYLAFAGRGDVPISPRTLLDVARARDRLIALSGWTAP</sequence>
<dbReference type="InterPro" id="IPR000683">
    <property type="entry name" value="Gfo/Idh/MocA-like_OxRdtase_N"/>
</dbReference>
<dbReference type="GO" id="GO:0000166">
    <property type="term" value="F:nucleotide binding"/>
    <property type="evidence" value="ECO:0007669"/>
    <property type="project" value="InterPro"/>
</dbReference>
<dbReference type="KEGG" id="ggr:HKW67_18340"/>
<evidence type="ECO:0000313" key="2">
    <source>
        <dbReference type="EMBL" id="QJR37328.1"/>
    </source>
</evidence>
<dbReference type="AlphaFoldDB" id="A0A6M4IT85"/>
<proteinExistence type="predicted"/>
<dbReference type="PANTHER" id="PTHR43377">
    <property type="entry name" value="BILIVERDIN REDUCTASE A"/>
    <property type="match status" value="1"/>
</dbReference>
<protein>
    <submittedName>
        <fullName evidence="2">Gfo/Idh/MocA family oxidoreductase</fullName>
    </submittedName>
</protein>
<gene>
    <name evidence="2" type="ORF">HKW67_18340</name>
</gene>
<dbReference type="RefSeq" id="WP_171226762.1">
    <property type="nucleotide sequence ID" value="NZ_CP053085.1"/>
</dbReference>
<name>A0A6M4IT85_9BACT</name>
<dbReference type="Pfam" id="PF01408">
    <property type="entry name" value="GFO_IDH_MocA"/>
    <property type="match status" value="1"/>
</dbReference>
<dbReference type="InterPro" id="IPR051450">
    <property type="entry name" value="Gfo/Idh/MocA_Oxidoreductases"/>
</dbReference>
<evidence type="ECO:0000259" key="1">
    <source>
        <dbReference type="Pfam" id="PF01408"/>
    </source>
</evidence>
<organism evidence="2 3">
    <name type="scientific">Gemmatimonas groenlandica</name>
    <dbReference type="NCBI Taxonomy" id="2732249"/>
    <lineage>
        <taxon>Bacteria</taxon>
        <taxon>Pseudomonadati</taxon>
        <taxon>Gemmatimonadota</taxon>
        <taxon>Gemmatimonadia</taxon>
        <taxon>Gemmatimonadales</taxon>
        <taxon>Gemmatimonadaceae</taxon>
        <taxon>Gemmatimonas</taxon>
    </lineage>
</organism>
<feature type="domain" description="Gfo/Idh/MocA-like oxidoreductase N-terminal" evidence="1">
    <location>
        <begin position="8"/>
        <end position="120"/>
    </location>
</feature>
<dbReference type="EMBL" id="CP053085">
    <property type="protein sequence ID" value="QJR37328.1"/>
    <property type="molecule type" value="Genomic_DNA"/>
</dbReference>
<dbReference type="Gene3D" id="3.40.50.720">
    <property type="entry name" value="NAD(P)-binding Rossmann-like Domain"/>
    <property type="match status" value="1"/>
</dbReference>
<dbReference type="Proteomes" id="UP000500938">
    <property type="component" value="Chromosome"/>
</dbReference>
<evidence type="ECO:0000313" key="3">
    <source>
        <dbReference type="Proteomes" id="UP000500938"/>
    </source>
</evidence>
<keyword evidence="3" id="KW-1185">Reference proteome</keyword>
<dbReference type="InterPro" id="IPR036291">
    <property type="entry name" value="NAD(P)-bd_dom_sf"/>
</dbReference>
<reference evidence="2 3" key="1">
    <citation type="submission" date="2020-05" db="EMBL/GenBank/DDBJ databases">
        <title>Complete genome sequence of Gemmatimonas greenlandica TET16.</title>
        <authorList>
            <person name="Zeng Y."/>
        </authorList>
    </citation>
    <scope>NUCLEOTIDE SEQUENCE [LARGE SCALE GENOMIC DNA]</scope>
    <source>
        <strain evidence="2 3">TET16</strain>
    </source>
</reference>